<sequence length="169" mass="19646">MKYPLDRLCIKSKLFCQSCLRKIESGFYDNVDLGVMGSLVDLEDSLKELKKGEYVKSYKVNDTYIVIVKNNFTKTELENLSREVSSRMNTKFRFIQDHGDKKKLVEQILQPYRVLGINTVYLPNGEEQYVIRIQGNGRKSRSRFPLEGYIKVAESILGKKVKFVFEQSI</sequence>
<evidence type="ECO:0000313" key="1">
    <source>
        <dbReference type="EMBL" id="HGQ73684.1"/>
    </source>
</evidence>
<proteinExistence type="predicted"/>
<organism evidence="1">
    <name type="scientific">Staphylothermus marinus</name>
    <dbReference type="NCBI Taxonomy" id="2280"/>
    <lineage>
        <taxon>Archaea</taxon>
        <taxon>Thermoproteota</taxon>
        <taxon>Thermoprotei</taxon>
        <taxon>Desulfurococcales</taxon>
        <taxon>Desulfurococcaceae</taxon>
        <taxon>Staphylothermus</taxon>
    </lineage>
</organism>
<keyword evidence="1" id="KW-0648">Protein biosynthesis</keyword>
<dbReference type="EMBL" id="DTBP01000011">
    <property type="protein sequence ID" value="HGQ73684.1"/>
    <property type="molecule type" value="Genomic_DNA"/>
</dbReference>
<accession>A0A7C4NNC9</accession>
<dbReference type="GO" id="GO:0003746">
    <property type="term" value="F:translation elongation factor activity"/>
    <property type="evidence" value="ECO:0007669"/>
    <property type="project" value="UniProtKB-KW"/>
</dbReference>
<comment type="caution">
    <text evidence="1">The sequence shown here is derived from an EMBL/GenBank/DDBJ whole genome shotgun (WGS) entry which is preliminary data.</text>
</comment>
<reference evidence="1" key="1">
    <citation type="journal article" date="2020" name="mSystems">
        <title>Genome- and Community-Level Interaction Insights into Carbon Utilization and Element Cycling Functions of Hydrothermarchaeota in Hydrothermal Sediment.</title>
        <authorList>
            <person name="Zhou Z."/>
            <person name="Liu Y."/>
            <person name="Xu W."/>
            <person name="Pan J."/>
            <person name="Luo Z.H."/>
            <person name="Li M."/>
        </authorList>
    </citation>
    <scope>NUCLEOTIDE SEQUENCE [LARGE SCALE GENOMIC DNA]</scope>
    <source>
        <strain evidence="1">SpSt-648</strain>
    </source>
</reference>
<protein>
    <submittedName>
        <fullName evidence="1">Transcription elongation factor</fullName>
    </submittedName>
</protein>
<gene>
    <name evidence="1" type="ORF">ENU20_01195</name>
</gene>
<name>A0A7C4NNC9_STAMA</name>
<keyword evidence="1" id="KW-0251">Elongation factor</keyword>
<dbReference type="AlphaFoldDB" id="A0A7C4NNC9"/>